<dbReference type="PANTHER" id="PTHR42718">
    <property type="entry name" value="MAJOR FACILITATOR SUPERFAMILY MULTIDRUG TRANSPORTER MFSC"/>
    <property type="match status" value="1"/>
</dbReference>
<organism evidence="10 11">
    <name type="scientific">Streptomyces albiaxialis</name>
    <dbReference type="NCBI Taxonomy" id="329523"/>
    <lineage>
        <taxon>Bacteria</taxon>
        <taxon>Bacillati</taxon>
        <taxon>Actinomycetota</taxon>
        <taxon>Actinomycetes</taxon>
        <taxon>Kitasatosporales</taxon>
        <taxon>Streptomycetaceae</taxon>
        <taxon>Streptomyces</taxon>
    </lineage>
</organism>
<sequence length="142" mass="14032">MPSSPTVERHRALGVFAATAGAGGAAGTVLGGVLTGWLGWESTFAVNVLAGLALLAPAPRLLPEGRVPGAVRPLDVPGAVTVTLGLTLLAYALVGAGESGRPAPGPLVSGAAALALLGLFARRRSPPPTARTSGRRASSPAW</sequence>
<dbReference type="InterPro" id="IPR020846">
    <property type="entry name" value="MFS_dom"/>
</dbReference>
<protein>
    <recommendedName>
        <fullName evidence="9">Major facilitator superfamily (MFS) profile domain-containing protein</fullName>
    </recommendedName>
</protein>
<dbReference type="EMBL" id="BAAAPE010000013">
    <property type="protein sequence ID" value="GAA2091191.1"/>
    <property type="molecule type" value="Genomic_DNA"/>
</dbReference>
<keyword evidence="6 8" id="KW-0472">Membrane</keyword>
<dbReference type="InterPro" id="IPR036259">
    <property type="entry name" value="MFS_trans_sf"/>
</dbReference>
<evidence type="ECO:0000256" key="8">
    <source>
        <dbReference type="SAM" id="Phobius"/>
    </source>
</evidence>
<dbReference type="Gene3D" id="1.20.1720.10">
    <property type="entry name" value="Multidrug resistance protein D"/>
    <property type="match status" value="1"/>
</dbReference>
<evidence type="ECO:0000313" key="10">
    <source>
        <dbReference type="EMBL" id="GAA2091191.1"/>
    </source>
</evidence>
<name>A0ABP5I4D9_9ACTN</name>
<evidence type="ECO:0000259" key="9">
    <source>
        <dbReference type="PROSITE" id="PS50850"/>
    </source>
</evidence>
<evidence type="ECO:0000256" key="2">
    <source>
        <dbReference type="ARBA" id="ARBA00022448"/>
    </source>
</evidence>
<dbReference type="SUPFAM" id="SSF103473">
    <property type="entry name" value="MFS general substrate transporter"/>
    <property type="match status" value="1"/>
</dbReference>
<feature type="transmembrane region" description="Helical" evidence="8">
    <location>
        <begin position="12"/>
        <end position="38"/>
    </location>
</feature>
<keyword evidence="4 8" id="KW-0812">Transmembrane</keyword>
<evidence type="ECO:0000256" key="1">
    <source>
        <dbReference type="ARBA" id="ARBA00004651"/>
    </source>
</evidence>
<accession>A0ABP5I4D9</accession>
<keyword evidence="3" id="KW-1003">Cell membrane</keyword>
<comment type="caution">
    <text evidence="10">The sequence shown here is derived from an EMBL/GenBank/DDBJ whole genome shotgun (WGS) entry which is preliminary data.</text>
</comment>
<feature type="transmembrane region" description="Helical" evidence="8">
    <location>
        <begin position="74"/>
        <end position="97"/>
    </location>
</feature>
<evidence type="ECO:0000256" key="3">
    <source>
        <dbReference type="ARBA" id="ARBA00022475"/>
    </source>
</evidence>
<keyword evidence="5 8" id="KW-1133">Transmembrane helix</keyword>
<proteinExistence type="predicted"/>
<keyword evidence="2" id="KW-0813">Transport</keyword>
<keyword evidence="11" id="KW-1185">Reference proteome</keyword>
<evidence type="ECO:0000313" key="11">
    <source>
        <dbReference type="Proteomes" id="UP001500016"/>
    </source>
</evidence>
<reference evidence="11" key="1">
    <citation type="journal article" date="2019" name="Int. J. Syst. Evol. Microbiol.">
        <title>The Global Catalogue of Microorganisms (GCM) 10K type strain sequencing project: providing services to taxonomists for standard genome sequencing and annotation.</title>
        <authorList>
            <consortium name="The Broad Institute Genomics Platform"/>
            <consortium name="The Broad Institute Genome Sequencing Center for Infectious Disease"/>
            <person name="Wu L."/>
            <person name="Ma J."/>
        </authorList>
    </citation>
    <scope>NUCLEOTIDE SEQUENCE [LARGE SCALE GENOMIC DNA]</scope>
    <source>
        <strain evidence="11">JCM 15478</strain>
    </source>
</reference>
<feature type="domain" description="Major facilitator superfamily (MFS) profile" evidence="9">
    <location>
        <begin position="1"/>
        <end position="142"/>
    </location>
</feature>
<dbReference type="PROSITE" id="PS50850">
    <property type="entry name" value="MFS"/>
    <property type="match status" value="1"/>
</dbReference>
<dbReference type="PANTHER" id="PTHR42718:SF46">
    <property type="entry name" value="BLR6921 PROTEIN"/>
    <property type="match status" value="1"/>
</dbReference>
<keyword evidence="7" id="KW-0046">Antibiotic resistance</keyword>
<feature type="transmembrane region" description="Helical" evidence="8">
    <location>
        <begin position="103"/>
        <end position="121"/>
    </location>
</feature>
<evidence type="ECO:0000256" key="7">
    <source>
        <dbReference type="ARBA" id="ARBA00023251"/>
    </source>
</evidence>
<evidence type="ECO:0000256" key="6">
    <source>
        <dbReference type="ARBA" id="ARBA00023136"/>
    </source>
</evidence>
<feature type="transmembrane region" description="Helical" evidence="8">
    <location>
        <begin position="44"/>
        <end position="62"/>
    </location>
</feature>
<evidence type="ECO:0000256" key="5">
    <source>
        <dbReference type="ARBA" id="ARBA00022989"/>
    </source>
</evidence>
<comment type="subcellular location">
    <subcellularLocation>
        <location evidence="1">Cell membrane</location>
        <topology evidence="1">Multi-pass membrane protein</topology>
    </subcellularLocation>
</comment>
<dbReference type="RefSeq" id="WP_344532283.1">
    <property type="nucleotide sequence ID" value="NZ_BAAAPE010000013.1"/>
</dbReference>
<dbReference type="Proteomes" id="UP001500016">
    <property type="component" value="Unassembled WGS sequence"/>
</dbReference>
<evidence type="ECO:0000256" key="4">
    <source>
        <dbReference type="ARBA" id="ARBA00022692"/>
    </source>
</evidence>
<gene>
    <name evidence="10" type="ORF">GCM10009801_56720</name>
</gene>